<dbReference type="AlphaFoldDB" id="A0A5N6PGF7"/>
<evidence type="ECO:0000313" key="2">
    <source>
        <dbReference type="Proteomes" id="UP000326396"/>
    </source>
</evidence>
<organism evidence="1 2">
    <name type="scientific">Mikania micrantha</name>
    <name type="common">bitter vine</name>
    <dbReference type="NCBI Taxonomy" id="192012"/>
    <lineage>
        <taxon>Eukaryota</taxon>
        <taxon>Viridiplantae</taxon>
        <taxon>Streptophyta</taxon>
        <taxon>Embryophyta</taxon>
        <taxon>Tracheophyta</taxon>
        <taxon>Spermatophyta</taxon>
        <taxon>Magnoliopsida</taxon>
        <taxon>eudicotyledons</taxon>
        <taxon>Gunneridae</taxon>
        <taxon>Pentapetalae</taxon>
        <taxon>asterids</taxon>
        <taxon>campanulids</taxon>
        <taxon>Asterales</taxon>
        <taxon>Asteraceae</taxon>
        <taxon>Asteroideae</taxon>
        <taxon>Heliantheae alliance</taxon>
        <taxon>Eupatorieae</taxon>
        <taxon>Mikania</taxon>
    </lineage>
</organism>
<protein>
    <submittedName>
        <fullName evidence="1">Uncharacterized protein</fullName>
    </submittedName>
</protein>
<reference evidence="1 2" key="1">
    <citation type="submission" date="2019-05" db="EMBL/GenBank/DDBJ databases">
        <title>Mikania micrantha, genome provides insights into the molecular mechanism of rapid growth.</title>
        <authorList>
            <person name="Liu B."/>
        </authorList>
    </citation>
    <scope>NUCLEOTIDE SEQUENCE [LARGE SCALE GENOMIC DNA]</scope>
    <source>
        <strain evidence="1">NLD-2019</strain>
        <tissue evidence="1">Leaf</tissue>
    </source>
</reference>
<sequence>MYHDPSNASGKRKAVVRRSLSVGTTEIELATYSTRKYASNKQTDQSIHEGQVHIMDKFKIMVYSNAGISCEDNGMDSHVVEVNLAAETALCRGSNDCTHPSSDGHLSAEKRGTGEAVDLDGRWNFGDEAEAGDLGMEADMKADLRFEIDDLFTNLLHLEAIANIARLGI</sequence>
<dbReference type="Proteomes" id="UP000326396">
    <property type="component" value="Linkage Group LG12"/>
</dbReference>
<keyword evidence="2" id="KW-1185">Reference proteome</keyword>
<dbReference type="EMBL" id="SZYD01000004">
    <property type="protein sequence ID" value="KAD6453438.1"/>
    <property type="molecule type" value="Genomic_DNA"/>
</dbReference>
<evidence type="ECO:0000313" key="1">
    <source>
        <dbReference type="EMBL" id="KAD6453438.1"/>
    </source>
</evidence>
<proteinExistence type="predicted"/>
<gene>
    <name evidence="1" type="ORF">E3N88_08143</name>
</gene>
<name>A0A5N6PGF7_9ASTR</name>
<accession>A0A5N6PGF7</accession>
<comment type="caution">
    <text evidence="1">The sequence shown here is derived from an EMBL/GenBank/DDBJ whole genome shotgun (WGS) entry which is preliminary data.</text>
</comment>